<evidence type="ECO:0000259" key="4">
    <source>
        <dbReference type="PROSITE" id="PS50240"/>
    </source>
</evidence>
<evidence type="ECO:0000256" key="3">
    <source>
        <dbReference type="ARBA" id="ARBA00022825"/>
    </source>
</evidence>
<dbReference type="InterPro" id="IPR001254">
    <property type="entry name" value="Trypsin_dom"/>
</dbReference>
<gene>
    <name evidence="5" type="ORF">IPOD504_LOCUS12688</name>
</gene>
<evidence type="ECO:0000256" key="1">
    <source>
        <dbReference type="ARBA" id="ARBA00022670"/>
    </source>
</evidence>
<name>A0ABN8IUC7_9NEOP</name>
<dbReference type="PANTHER" id="PTHR24264">
    <property type="entry name" value="TRYPSIN-RELATED"/>
    <property type="match status" value="1"/>
</dbReference>
<dbReference type="Pfam" id="PF00089">
    <property type="entry name" value="Trypsin"/>
    <property type="match status" value="1"/>
</dbReference>
<keyword evidence="3" id="KW-0720">Serine protease</keyword>
<dbReference type="Proteomes" id="UP000837857">
    <property type="component" value="Chromosome 3"/>
</dbReference>
<keyword evidence="1" id="KW-0645">Protease</keyword>
<proteinExistence type="predicted"/>
<accession>A0ABN8IUC7</accession>
<evidence type="ECO:0000256" key="2">
    <source>
        <dbReference type="ARBA" id="ARBA00022801"/>
    </source>
</evidence>
<keyword evidence="2" id="KW-0378">Hydrolase</keyword>
<dbReference type="PROSITE" id="PS50240">
    <property type="entry name" value="TRYPSIN_DOM"/>
    <property type="match status" value="1"/>
</dbReference>
<feature type="non-terminal residue" evidence="5">
    <location>
        <position position="209"/>
    </location>
</feature>
<organism evidence="5 6">
    <name type="scientific">Iphiclides podalirius</name>
    <name type="common">scarce swallowtail</name>
    <dbReference type="NCBI Taxonomy" id="110791"/>
    <lineage>
        <taxon>Eukaryota</taxon>
        <taxon>Metazoa</taxon>
        <taxon>Ecdysozoa</taxon>
        <taxon>Arthropoda</taxon>
        <taxon>Hexapoda</taxon>
        <taxon>Insecta</taxon>
        <taxon>Pterygota</taxon>
        <taxon>Neoptera</taxon>
        <taxon>Endopterygota</taxon>
        <taxon>Lepidoptera</taxon>
        <taxon>Glossata</taxon>
        <taxon>Ditrysia</taxon>
        <taxon>Papilionoidea</taxon>
        <taxon>Papilionidae</taxon>
        <taxon>Papilioninae</taxon>
        <taxon>Iphiclides</taxon>
    </lineage>
</organism>
<protein>
    <recommendedName>
        <fullName evidence="4">Peptidase S1 domain-containing protein</fullName>
    </recommendedName>
</protein>
<dbReference type="Gene3D" id="2.40.10.10">
    <property type="entry name" value="Trypsin-like serine proteases"/>
    <property type="match status" value="1"/>
</dbReference>
<dbReference type="SMART" id="SM00020">
    <property type="entry name" value="Tryp_SPc"/>
    <property type="match status" value="1"/>
</dbReference>
<dbReference type="EMBL" id="OW152815">
    <property type="protein sequence ID" value="CAH2063813.1"/>
    <property type="molecule type" value="Genomic_DNA"/>
</dbReference>
<dbReference type="InterPro" id="IPR050127">
    <property type="entry name" value="Serine_Proteases_S1"/>
</dbReference>
<dbReference type="SUPFAM" id="SSF50494">
    <property type="entry name" value="Trypsin-like serine proteases"/>
    <property type="match status" value="1"/>
</dbReference>
<dbReference type="CDD" id="cd00190">
    <property type="entry name" value="Tryp_SPc"/>
    <property type="match status" value="1"/>
</dbReference>
<feature type="domain" description="Peptidase S1" evidence="4">
    <location>
        <begin position="16"/>
        <end position="208"/>
    </location>
</feature>
<evidence type="ECO:0000313" key="5">
    <source>
        <dbReference type="EMBL" id="CAH2063813.1"/>
    </source>
</evidence>
<dbReference type="PANTHER" id="PTHR24264:SF20">
    <property type="entry name" value="TRYPSIN-LIKE"/>
    <property type="match status" value="1"/>
</dbReference>
<dbReference type="InterPro" id="IPR043504">
    <property type="entry name" value="Peptidase_S1_PA_chymotrypsin"/>
</dbReference>
<reference evidence="5" key="1">
    <citation type="submission" date="2022-03" db="EMBL/GenBank/DDBJ databases">
        <authorList>
            <person name="Martin H S."/>
        </authorList>
    </citation>
    <scope>NUCLEOTIDE SEQUENCE</scope>
</reference>
<sequence>MGLSLILMQHDETDTCNVSRGSGLHSGRVSPSAVVLRSGSTFRRNGTILAIEEVIPNPDYNSETFDMDIAVMKTTQTIVFNDCTQPVPLPPKGESPKTGQIMTVSGWGYTKKGSYTLPDKLMAVNLKIVSRKLCEAVYPTMTSNMLCAGSLKGGQSACQGDSGGVGVIDDIARGVVSFGRVCGQALAPSAFTDLSAPPIREFITEITGL</sequence>
<keyword evidence="6" id="KW-1185">Reference proteome</keyword>
<dbReference type="InterPro" id="IPR009003">
    <property type="entry name" value="Peptidase_S1_PA"/>
</dbReference>
<evidence type="ECO:0000313" key="6">
    <source>
        <dbReference type="Proteomes" id="UP000837857"/>
    </source>
</evidence>